<dbReference type="SUPFAM" id="SSF46785">
    <property type="entry name" value="Winged helix' DNA-binding domain"/>
    <property type="match status" value="1"/>
</dbReference>
<dbReference type="SMART" id="SM00345">
    <property type="entry name" value="HTH_GNTR"/>
    <property type="match status" value="1"/>
</dbReference>
<dbReference type="InterPro" id="IPR000524">
    <property type="entry name" value="Tscrpt_reg_HTH_GntR"/>
</dbReference>
<dbReference type="PANTHER" id="PTHR43537">
    <property type="entry name" value="TRANSCRIPTIONAL REGULATOR, GNTR FAMILY"/>
    <property type="match status" value="1"/>
</dbReference>
<keyword evidence="4" id="KW-0804">Transcription</keyword>
<proteinExistence type="predicted"/>
<dbReference type="PANTHER" id="PTHR43537:SF34">
    <property type="entry name" value="PYRUVATE DEHYDROGENASE COMPLEX REPRESSOR"/>
    <property type="match status" value="1"/>
</dbReference>
<dbReference type="InterPro" id="IPR008920">
    <property type="entry name" value="TF_FadR/GntR_C"/>
</dbReference>
<keyword evidence="3" id="KW-0238">DNA-binding</keyword>
<feature type="domain" description="HTH gntR-type" evidence="7">
    <location>
        <begin position="11"/>
        <end position="85"/>
    </location>
</feature>
<dbReference type="SMART" id="SM00895">
    <property type="entry name" value="FCD"/>
    <property type="match status" value="1"/>
</dbReference>
<gene>
    <name evidence="8" type="ORF">AUP44_20420</name>
</gene>
<dbReference type="EMBL" id="LPZR01000025">
    <property type="protein sequence ID" value="KYO57362.1"/>
    <property type="molecule type" value="Genomic_DNA"/>
</dbReference>
<evidence type="ECO:0000256" key="4">
    <source>
        <dbReference type="ARBA" id="ARBA00023163"/>
    </source>
</evidence>
<dbReference type="GeneID" id="97240283"/>
<evidence type="ECO:0000313" key="8">
    <source>
        <dbReference type="EMBL" id="KYO57362.1"/>
    </source>
</evidence>
<dbReference type="Pfam" id="PF07729">
    <property type="entry name" value="FCD"/>
    <property type="match status" value="1"/>
</dbReference>
<dbReference type="GO" id="GO:0003700">
    <property type="term" value="F:DNA-binding transcription factor activity"/>
    <property type="evidence" value="ECO:0007669"/>
    <property type="project" value="InterPro"/>
</dbReference>
<comment type="function">
    <text evidence="5">Transcriptional repressor for the pyruvate dehydrogenase complex genes aceEF and lpd.</text>
</comment>
<dbReference type="CDD" id="cd07377">
    <property type="entry name" value="WHTH_GntR"/>
    <property type="match status" value="1"/>
</dbReference>
<dbReference type="Gene3D" id="1.10.10.10">
    <property type="entry name" value="Winged helix-like DNA-binding domain superfamily/Winged helix DNA-binding domain"/>
    <property type="match status" value="1"/>
</dbReference>
<dbReference type="OrthoDB" id="5450856at2"/>
<dbReference type="GO" id="GO:0003677">
    <property type="term" value="F:DNA binding"/>
    <property type="evidence" value="ECO:0007669"/>
    <property type="project" value="UniProtKB-KW"/>
</dbReference>
<dbReference type="InterPro" id="IPR036388">
    <property type="entry name" value="WH-like_DNA-bd_sf"/>
</dbReference>
<dbReference type="InterPro" id="IPR011711">
    <property type="entry name" value="GntR_C"/>
</dbReference>
<dbReference type="Pfam" id="PF00392">
    <property type="entry name" value="GntR"/>
    <property type="match status" value="1"/>
</dbReference>
<evidence type="ECO:0000313" key="9">
    <source>
        <dbReference type="Proteomes" id="UP000075787"/>
    </source>
</evidence>
<comment type="caution">
    <text evidence="8">The sequence shown here is derived from an EMBL/GenBank/DDBJ whole genome shotgun (WGS) entry which is preliminary data.</text>
</comment>
<accession>A0A162LVT9</accession>
<evidence type="ECO:0000259" key="7">
    <source>
        <dbReference type="PROSITE" id="PS50949"/>
    </source>
</evidence>
<dbReference type="InterPro" id="IPR036390">
    <property type="entry name" value="WH_DNA-bd_sf"/>
</dbReference>
<evidence type="ECO:0000256" key="2">
    <source>
        <dbReference type="ARBA" id="ARBA00023015"/>
    </source>
</evidence>
<dbReference type="PRINTS" id="PR00035">
    <property type="entry name" value="HTHGNTR"/>
</dbReference>
<dbReference type="AlphaFoldDB" id="A0A162LVT9"/>
<dbReference type="PROSITE" id="PS50949">
    <property type="entry name" value="HTH_GNTR"/>
    <property type="match status" value="1"/>
</dbReference>
<dbReference type="SUPFAM" id="SSF48008">
    <property type="entry name" value="GntR ligand-binding domain-like"/>
    <property type="match status" value="1"/>
</dbReference>
<dbReference type="Proteomes" id="UP000075787">
    <property type="component" value="Unassembled WGS sequence"/>
</dbReference>
<keyword evidence="2" id="KW-0805">Transcription regulation</keyword>
<evidence type="ECO:0000256" key="3">
    <source>
        <dbReference type="ARBA" id="ARBA00023125"/>
    </source>
</evidence>
<dbReference type="RefSeq" id="WP_062761583.1">
    <property type="nucleotide sequence ID" value="NZ_CP121045.1"/>
</dbReference>
<sequence length="258" mass="27712">MEQDEGKPAADGAAARTARQIETLILEGALSPGDPLLPERELAERLGVSRPTLRQALKLLESRGLILADQGRRLVAPLGRGLTDPLIALMADHGEVVDDYLEFRATAERMAAGLAARRANDVDRARIGEAMAAIDRAHDTGSEPAEAAADVALHLALYEASHNLVLMQVMRALTGLLRRGVMDNRETMFRRPETREALRAQHRAIHDAVLAGDAAAAETAAEAHIRYVHQALGEIAAAEARLATSLRRLDGGGIARRG</sequence>
<protein>
    <recommendedName>
        <fullName evidence="6">Pyruvate dehydrogenase complex repressor</fullName>
    </recommendedName>
</protein>
<evidence type="ECO:0000256" key="1">
    <source>
        <dbReference type="ARBA" id="ARBA00022491"/>
    </source>
</evidence>
<reference evidence="8 9" key="1">
    <citation type="submission" date="2015-12" db="EMBL/GenBank/DDBJ databases">
        <title>Genome sequence of Tistrella mobilis MCCC 1A02139.</title>
        <authorList>
            <person name="Lu L."/>
            <person name="Lai Q."/>
            <person name="Shao Z."/>
            <person name="Qian P."/>
        </authorList>
    </citation>
    <scope>NUCLEOTIDE SEQUENCE [LARGE SCALE GENOMIC DNA]</scope>
    <source>
        <strain evidence="8 9">MCCC 1A02139</strain>
    </source>
</reference>
<evidence type="ECO:0000256" key="5">
    <source>
        <dbReference type="ARBA" id="ARBA00037357"/>
    </source>
</evidence>
<keyword evidence="1" id="KW-0678">Repressor</keyword>
<evidence type="ECO:0000256" key="6">
    <source>
        <dbReference type="ARBA" id="ARBA00039592"/>
    </source>
</evidence>
<organism evidence="8 9">
    <name type="scientific">Tistrella mobilis</name>
    <dbReference type="NCBI Taxonomy" id="171437"/>
    <lineage>
        <taxon>Bacteria</taxon>
        <taxon>Pseudomonadati</taxon>
        <taxon>Pseudomonadota</taxon>
        <taxon>Alphaproteobacteria</taxon>
        <taxon>Geminicoccales</taxon>
        <taxon>Geminicoccaceae</taxon>
        <taxon>Tistrella</taxon>
    </lineage>
</organism>
<dbReference type="Gene3D" id="1.20.120.530">
    <property type="entry name" value="GntR ligand-binding domain-like"/>
    <property type="match status" value="1"/>
</dbReference>
<name>A0A162LVT9_9PROT</name>